<gene>
    <name evidence="2" type="ORF">MNBD_GAMMA10-1082</name>
</gene>
<accession>A0A3B0XH43</accession>
<organism evidence="2">
    <name type="scientific">hydrothermal vent metagenome</name>
    <dbReference type="NCBI Taxonomy" id="652676"/>
    <lineage>
        <taxon>unclassified sequences</taxon>
        <taxon>metagenomes</taxon>
        <taxon>ecological metagenomes</taxon>
    </lineage>
</organism>
<protein>
    <recommendedName>
        <fullName evidence="3">AlpA family phage regulatory protein</fullName>
    </recommendedName>
</protein>
<proteinExistence type="predicted"/>
<reference evidence="2" key="1">
    <citation type="submission" date="2018-06" db="EMBL/GenBank/DDBJ databases">
        <authorList>
            <person name="Zhirakovskaya E."/>
        </authorList>
    </citation>
    <scope>NUCLEOTIDE SEQUENCE</scope>
</reference>
<dbReference type="Pfam" id="PF05930">
    <property type="entry name" value="Phage_AlpA"/>
    <property type="match status" value="1"/>
</dbReference>
<dbReference type="AlphaFoldDB" id="A0A3B0XH43"/>
<feature type="compositionally biased region" description="Polar residues" evidence="1">
    <location>
        <begin position="1"/>
        <end position="15"/>
    </location>
</feature>
<feature type="region of interest" description="Disordered" evidence="1">
    <location>
        <begin position="1"/>
        <end position="22"/>
    </location>
</feature>
<name>A0A3B0XH43_9ZZZZ</name>
<sequence length="133" mass="15381">MTQSVLNIQAQNDPFHQSGRHYSESLQITPDGYCKNRSRKRTKPIHHQPLFNQDELTGRHNMKETHPIDITLPNTGYLRLPDVLSVIPIGKSTWWEWVSLGKAPKPVKLSVRTTAWRVMDIRALIQKLDDESE</sequence>
<dbReference type="EMBL" id="UOFJ01000285">
    <property type="protein sequence ID" value="VAW67625.1"/>
    <property type="molecule type" value="Genomic_DNA"/>
</dbReference>
<evidence type="ECO:0000256" key="1">
    <source>
        <dbReference type="SAM" id="MobiDB-lite"/>
    </source>
</evidence>
<dbReference type="InterPro" id="IPR010260">
    <property type="entry name" value="AlpA"/>
</dbReference>
<evidence type="ECO:0008006" key="3">
    <source>
        <dbReference type="Google" id="ProtNLM"/>
    </source>
</evidence>
<evidence type="ECO:0000313" key="2">
    <source>
        <dbReference type="EMBL" id="VAW67625.1"/>
    </source>
</evidence>